<accession>A0A8K1G2N5</accession>
<comment type="caution">
    <text evidence="1">The sequence shown here is derived from an EMBL/GenBank/DDBJ whole genome shotgun (WGS) entry which is preliminary data.</text>
</comment>
<proteinExistence type="predicted"/>
<dbReference type="Proteomes" id="UP000796761">
    <property type="component" value="Unassembled WGS sequence"/>
</dbReference>
<dbReference type="EMBL" id="SWJQ01000837">
    <property type="protein sequence ID" value="TRZ10583.1"/>
    <property type="molecule type" value="Genomic_DNA"/>
</dbReference>
<evidence type="ECO:0000313" key="2">
    <source>
        <dbReference type="Proteomes" id="UP000796761"/>
    </source>
</evidence>
<dbReference type="AlphaFoldDB" id="A0A8K1G2N5"/>
<reference evidence="1" key="1">
    <citation type="submission" date="2019-04" db="EMBL/GenBank/DDBJ databases">
        <title>Genome assembly of Zosterops borbonicus 15179.</title>
        <authorList>
            <person name="Leroy T."/>
            <person name="Anselmetti Y."/>
            <person name="Tilak M.-K."/>
            <person name="Nabholz B."/>
        </authorList>
    </citation>
    <scope>NUCLEOTIDE SEQUENCE</scope>
    <source>
        <strain evidence="1">HGM_15179</strain>
        <tissue evidence="1">Muscle</tissue>
    </source>
</reference>
<keyword evidence="2" id="KW-1185">Reference proteome</keyword>
<gene>
    <name evidence="1" type="ORF">HGM15179_016523</name>
</gene>
<sequence>MELGKDLEYKSCEMRLRGLGVFSLEKRRLREDLVPLYSDLKGGCRQVSNSANSSTTRSPGFVMGKLLKLMAYPARQFLSLWVMSVAKSFGETFFICLSLPTFFLTKRT</sequence>
<protein>
    <submittedName>
        <fullName evidence="1">Uncharacterized protein</fullName>
    </submittedName>
</protein>
<evidence type="ECO:0000313" key="1">
    <source>
        <dbReference type="EMBL" id="TRZ10583.1"/>
    </source>
</evidence>
<name>A0A8K1G2N5_9PASS</name>
<organism evidence="1 2">
    <name type="scientific">Zosterops borbonicus</name>
    <dbReference type="NCBI Taxonomy" id="364589"/>
    <lineage>
        <taxon>Eukaryota</taxon>
        <taxon>Metazoa</taxon>
        <taxon>Chordata</taxon>
        <taxon>Craniata</taxon>
        <taxon>Vertebrata</taxon>
        <taxon>Euteleostomi</taxon>
        <taxon>Archelosauria</taxon>
        <taxon>Archosauria</taxon>
        <taxon>Dinosauria</taxon>
        <taxon>Saurischia</taxon>
        <taxon>Theropoda</taxon>
        <taxon>Coelurosauria</taxon>
        <taxon>Aves</taxon>
        <taxon>Neognathae</taxon>
        <taxon>Neoaves</taxon>
        <taxon>Telluraves</taxon>
        <taxon>Australaves</taxon>
        <taxon>Passeriformes</taxon>
        <taxon>Sylvioidea</taxon>
        <taxon>Zosteropidae</taxon>
        <taxon>Zosterops</taxon>
    </lineage>
</organism>
<dbReference type="OrthoDB" id="276744at2759"/>